<dbReference type="AlphaFoldDB" id="A0A7W9ZIT0"/>
<dbReference type="SUPFAM" id="SSF53067">
    <property type="entry name" value="Actin-like ATPase domain"/>
    <property type="match status" value="1"/>
</dbReference>
<dbReference type="Proteomes" id="UP000544872">
    <property type="component" value="Unassembled WGS sequence"/>
</dbReference>
<evidence type="ECO:0000313" key="2">
    <source>
        <dbReference type="Proteomes" id="UP000544872"/>
    </source>
</evidence>
<dbReference type="InterPro" id="IPR009216">
    <property type="entry name" value="Virulence_factor_SrfB"/>
</dbReference>
<dbReference type="RefSeq" id="WP_184265862.1">
    <property type="nucleotide sequence ID" value="NZ_JACIIX010000019.1"/>
</dbReference>
<gene>
    <name evidence="1" type="ORF">FHS48_003695</name>
</gene>
<protein>
    <recommendedName>
        <fullName evidence="3">Virulence factor SrfB</fullName>
    </recommendedName>
</protein>
<comment type="caution">
    <text evidence="1">The sequence shown here is derived from an EMBL/GenBank/DDBJ whole genome shotgun (WGS) entry which is preliminary data.</text>
</comment>
<sequence>MLAEVIRFEEDATLIMRTGVQFMDFGLTLDLKKEVPGQFARIEGSPALVRLEDDPVRGGTVHPATRVLTTPVEALETGVADTLKLLSDVWLPVPFLLRQGGSFVRGPANWARARIVALPPGEDRDGYTHRVVLAFDTTVYDTEVSGAAYLTPSLKDVESGARFELAWRGQDAAWFCEQKWVTDWLRQQVSEAETRSRLDVDDIAENARQHRYFAHYLNILWLLGEKAAPPRIRLLSNRPDDIHRPIPVDMVLDVGNSRTFGILIEDHPQQGDGLKTRYELELRDLTRPHCVHKEPFESRLEFAEATFGKVEQSVQSGRADAFVWPTIARVGPEAARLAARRRGTEGSTGLSSPKRYLWDEAPYQPGWRFNIAFNKAESEPLATATPFGDLINDEGVALHTLPPEEQLQVFVPHYSRSSLMTFMLAEVLVQALCQINSPGQRMKMSHANLPRQLRTVILTVPPSMPTTERQIFEERLRQAVGLVWKALGWHPDVCPLETQEDRDKAWPRLPGVRIQWDEATCAQVVYLYSECANNFGGRPEDFFKVLRRPRGGATADDRRVRVASIDIGGGTTDLVINDYTLDNGSGGNVYILPEQVFRDGFKVAGDDIVHDTIQKLIVPALEQALTAFGVADPASLLSRLIGAEAGIVQDMVLRQQLALQVLYPAGLALLKEYEQFQPRQGAEPRTETLRSLLAGRDQPSPEVLEYFAAGVRRVIGPGREPFDLLTVPVSVDMNRLHRLFITDQMEIVKPIKALCEIAYLYDCDVLLISGRPSRLPGVESLFRGLLALPPERVVPLHNYRTGVWYPFHHNGHIADPKTTAAVGAMLCVLGQGRIPNFFFRANTFKLYSTVRYIGLMDHAQTIKTEDVYYADLTLDNPDTPFPEETVFEVRGRMNLGFRQLSSPRWGASPLYLIEFNTGNQKARATLYGDKPAQEEDGDGPMVLEVSLRRVIKKGIDRLEIKQISSRGGSTMARDTLTLRLCTLLTRGVGETSHWLDSGTIVR</sequence>
<organism evidence="1 2">
    <name type="scientific">Novispirillum itersonii</name>
    <name type="common">Aquaspirillum itersonii</name>
    <dbReference type="NCBI Taxonomy" id="189"/>
    <lineage>
        <taxon>Bacteria</taxon>
        <taxon>Pseudomonadati</taxon>
        <taxon>Pseudomonadota</taxon>
        <taxon>Alphaproteobacteria</taxon>
        <taxon>Rhodospirillales</taxon>
        <taxon>Novispirillaceae</taxon>
        <taxon>Novispirillum</taxon>
    </lineage>
</organism>
<accession>A0A7W9ZIT0</accession>
<name>A0A7W9ZIT0_NOVIT</name>
<reference evidence="1 2" key="1">
    <citation type="submission" date="2020-08" db="EMBL/GenBank/DDBJ databases">
        <title>Genomic Encyclopedia of Type Strains, Phase IV (KMG-IV): sequencing the most valuable type-strain genomes for metagenomic binning, comparative biology and taxonomic classification.</title>
        <authorList>
            <person name="Goeker M."/>
        </authorList>
    </citation>
    <scope>NUCLEOTIDE SEQUENCE [LARGE SCALE GENOMIC DNA]</scope>
    <source>
        <strain evidence="1 2">DSM 11590</strain>
    </source>
</reference>
<proteinExistence type="predicted"/>
<evidence type="ECO:0008006" key="3">
    <source>
        <dbReference type="Google" id="ProtNLM"/>
    </source>
</evidence>
<dbReference type="Pfam" id="PF07520">
    <property type="entry name" value="SrfB"/>
    <property type="match status" value="1"/>
</dbReference>
<evidence type="ECO:0000313" key="1">
    <source>
        <dbReference type="EMBL" id="MBB6212245.1"/>
    </source>
</evidence>
<dbReference type="EMBL" id="JACIIX010000019">
    <property type="protein sequence ID" value="MBB6212245.1"/>
    <property type="molecule type" value="Genomic_DNA"/>
</dbReference>
<dbReference type="PIRSF" id="PIRSF034585">
    <property type="entry name" value="SrfB"/>
    <property type="match status" value="1"/>
</dbReference>
<dbReference type="InterPro" id="IPR043129">
    <property type="entry name" value="ATPase_NBD"/>
</dbReference>
<keyword evidence="2" id="KW-1185">Reference proteome</keyword>